<organism evidence="4 5">
    <name type="scientific">Halorhodospira neutriphila</name>
    <dbReference type="NCBI Taxonomy" id="168379"/>
    <lineage>
        <taxon>Bacteria</taxon>
        <taxon>Pseudomonadati</taxon>
        <taxon>Pseudomonadota</taxon>
        <taxon>Gammaproteobacteria</taxon>
        <taxon>Chromatiales</taxon>
        <taxon>Ectothiorhodospiraceae</taxon>
        <taxon>Halorhodospira</taxon>
    </lineage>
</organism>
<dbReference type="Pfam" id="PF00795">
    <property type="entry name" value="CN_hydrolase"/>
    <property type="match status" value="1"/>
</dbReference>
<dbReference type="InterPro" id="IPR036526">
    <property type="entry name" value="C-N_Hydrolase_sf"/>
</dbReference>
<dbReference type="PROSITE" id="PS50263">
    <property type="entry name" value="CN_HYDROLASE"/>
    <property type="match status" value="1"/>
</dbReference>
<evidence type="ECO:0000259" key="3">
    <source>
        <dbReference type="PROSITE" id="PS50263"/>
    </source>
</evidence>
<dbReference type="GO" id="GO:0016746">
    <property type="term" value="F:acyltransferase activity"/>
    <property type="evidence" value="ECO:0007669"/>
    <property type="project" value="UniProtKB-KW"/>
</dbReference>
<keyword evidence="4" id="KW-0012">Acyltransferase</keyword>
<keyword evidence="5" id="KW-1185">Reference proteome</keyword>
<dbReference type="InterPro" id="IPR045254">
    <property type="entry name" value="Nit1/2_C-N_Hydrolase"/>
</dbReference>
<dbReference type="PANTHER" id="PTHR23088">
    <property type="entry name" value="NITRILASE-RELATED"/>
    <property type="match status" value="1"/>
</dbReference>
<dbReference type="PROSITE" id="PS01227">
    <property type="entry name" value="UPF0012"/>
    <property type="match status" value="1"/>
</dbReference>
<comment type="caution">
    <text evidence="4">The sequence shown here is derived from an EMBL/GenBank/DDBJ whole genome shotgun (WGS) entry which is preliminary data.</text>
</comment>
<dbReference type="InterPro" id="IPR001110">
    <property type="entry name" value="UPF0012_CS"/>
</dbReference>
<evidence type="ECO:0000313" key="4">
    <source>
        <dbReference type="EMBL" id="MBK1726532.1"/>
    </source>
</evidence>
<dbReference type="CDD" id="cd07572">
    <property type="entry name" value="nit"/>
    <property type="match status" value="1"/>
</dbReference>
<evidence type="ECO:0000313" key="5">
    <source>
        <dbReference type="Proteomes" id="UP000738126"/>
    </source>
</evidence>
<dbReference type="Proteomes" id="UP000738126">
    <property type="component" value="Unassembled WGS sequence"/>
</dbReference>
<evidence type="ECO:0000256" key="1">
    <source>
        <dbReference type="ARBA" id="ARBA00010613"/>
    </source>
</evidence>
<keyword evidence="2" id="KW-0378">Hydrolase</keyword>
<feature type="domain" description="CN hydrolase" evidence="3">
    <location>
        <begin position="1"/>
        <end position="242"/>
    </location>
</feature>
<comment type="similarity">
    <text evidence="1">Belongs to the carbon-nitrogen hydrolase superfamily. NIT1/NIT2 family.</text>
</comment>
<dbReference type="InterPro" id="IPR003010">
    <property type="entry name" value="C-N_Hydrolase"/>
</dbReference>
<name>A0ABS1E5Y5_9GAMM</name>
<dbReference type="SUPFAM" id="SSF56317">
    <property type="entry name" value="Carbon-nitrogen hydrolase"/>
    <property type="match status" value="1"/>
</dbReference>
<dbReference type="PANTHER" id="PTHR23088:SF27">
    <property type="entry name" value="DEAMINATED GLUTATHIONE AMIDASE"/>
    <property type="match status" value="1"/>
</dbReference>
<reference evidence="4 5" key="1">
    <citation type="journal article" date="2020" name="Microorganisms">
        <title>Osmotic Adaptation and Compatible Solute Biosynthesis of Phototrophic Bacteria as Revealed from Genome Analyses.</title>
        <authorList>
            <person name="Imhoff J.F."/>
            <person name="Rahn T."/>
            <person name="Kunzel S."/>
            <person name="Keller A."/>
            <person name="Neulinger S.C."/>
        </authorList>
    </citation>
    <scope>NUCLEOTIDE SEQUENCE [LARGE SCALE GENOMIC DNA]</scope>
    <source>
        <strain evidence="4 5">DSM 15116</strain>
    </source>
</reference>
<protein>
    <submittedName>
        <fullName evidence="4">Apolipoprotein acyltransferase</fullName>
    </submittedName>
</protein>
<dbReference type="Gene3D" id="3.60.110.10">
    <property type="entry name" value="Carbon-nitrogen hydrolase"/>
    <property type="match status" value="1"/>
</dbReference>
<gene>
    <name evidence="4" type="ORF">CKO13_05745</name>
</gene>
<keyword evidence="4" id="KW-0808">Transferase</keyword>
<accession>A0ABS1E5Y5</accession>
<sequence>MVSGPELGANLAEAERLVAEAAAAGAQLVALPENFPLMGYREGDKLAIAEPEGRGPIQAFLAEQARRHGLVLVGGTIPLQGSGGERVRAAEAVYGPDGRRLACYDKIHLFDVELEGGEAYRESRTLEPGRTPVVVDTPLGRLGLAVCYDLRFPELFRALVEQGAELLVVPSAFTAATGQAHWEVLLRARAVENLCYVVAPNQGGEHASGRCTHGDTMVVEPWGGVLGRLAGGPGVVTAEVDRDRLRSLRARFPALEHRIL</sequence>
<dbReference type="EMBL" id="NRSH01000049">
    <property type="protein sequence ID" value="MBK1726532.1"/>
    <property type="molecule type" value="Genomic_DNA"/>
</dbReference>
<evidence type="ECO:0000256" key="2">
    <source>
        <dbReference type="ARBA" id="ARBA00022801"/>
    </source>
</evidence>
<proteinExistence type="inferred from homology"/>